<dbReference type="InterPro" id="IPR010987">
    <property type="entry name" value="Glutathione-S-Trfase_C-like"/>
</dbReference>
<keyword evidence="4" id="KW-1185">Reference proteome</keyword>
<dbReference type="PROSITE" id="PS50404">
    <property type="entry name" value="GST_NTER"/>
    <property type="match status" value="1"/>
</dbReference>
<dbReference type="InterPro" id="IPR004046">
    <property type="entry name" value="GST_C"/>
</dbReference>
<evidence type="ECO:0000313" key="3">
    <source>
        <dbReference type="EMBL" id="MBB5708864.1"/>
    </source>
</evidence>
<dbReference type="SUPFAM" id="SSF47616">
    <property type="entry name" value="GST C-terminal domain-like"/>
    <property type="match status" value="1"/>
</dbReference>
<accession>A0A840Y7M5</accession>
<evidence type="ECO:0000313" key="4">
    <source>
        <dbReference type="Proteomes" id="UP000527143"/>
    </source>
</evidence>
<dbReference type="SFLD" id="SFLDG00358">
    <property type="entry name" value="Main_(cytGST)"/>
    <property type="match status" value="1"/>
</dbReference>
<dbReference type="EMBL" id="JACIJF010000001">
    <property type="protein sequence ID" value="MBB5708864.1"/>
    <property type="molecule type" value="Genomic_DNA"/>
</dbReference>
<organism evidence="3 4">
    <name type="scientific">Sphingomonas xinjiangensis</name>
    <dbReference type="NCBI Taxonomy" id="643568"/>
    <lineage>
        <taxon>Bacteria</taxon>
        <taxon>Pseudomonadati</taxon>
        <taxon>Pseudomonadota</taxon>
        <taxon>Alphaproteobacteria</taxon>
        <taxon>Sphingomonadales</taxon>
        <taxon>Sphingomonadaceae</taxon>
        <taxon>Sphingomonas</taxon>
    </lineage>
</organism>
<feature type="domain" description="GST C-terminal" evidence="2">
    <location>
        <begin position="84"/>
        <end position="207"/>
    </location>
</feature>
<keyword evidence="3" id="KW-0808">Transferase</keyword>
<protein>
    <submittedName>
        <fullName evidence="3">Glutathione S-transferase</fullName>
        <ecNumber evidence="3">2.5.1.18</ecNumber>
    </submittedName>
</protein>
<evidence type="ECO:0000259" key="1">
    <source>
        <dbReference type="PROSITE" id="PS50404"/>
    </source>
</evidence>
<name>A0A840Y7M5_9SPHN</name>
<dbReference type="Pfam" id="PF13409">
    <property type="entry name" value="GST_N_2"/>
    <property type="match status" value="1"/>
</dbReference>
<dbReference type="GO" id="GO:0004364">
    <property type="term" value="F:glutathione transferase activity"/>
    <property type="evidence" value="ECO:0007669"/>
    <property type="project" value="UniProtKB-EC"/>
</dbReference>
<dbReference type="SUPFAM" id="SSF52833">
    <property type="entry name" value="Thioredoxin-like"/>
    <property type="match status" value="1"/>
</dbReference>
<gene>
    <name evidence="3" type="ORF">FHT02_000070</name>
</gene>
<sequence>MLKVYGDSISGNCLKVKWTAEYLGLDYEWIETGVLDGATRSPEFLAINPAGQVPAVILADGRTLAQSNAIILYLADGSSLIPDTPYDRARMLEWLFWEQYSHEPYVAVARFQVRYLGKPVAELDPKLVDRARSALQRLDRAVTGSDFLVGSQVTLADLSLVAYTRMADEGGLDLAAFPALERWIARVETALDIADRAPIQTGSAYPTAA</sequence>
<dbReference type="Gene3D" id="3.40.30.10">
    <property type="entry name" value="Glutaredoxin"/>
    <property type="match status" value="1"/>
</dbReference>
<dbReference type="Gene3D" id="1.20.1050.10">
    <property type="match status" value="1"/>
</dbReference>
<dbReference type="PROSITE" id="PS50405">
    <property type="entry name" value="GST_CTER"/>
    <property type="match status" value="1"/>
</dbReference>
<feature type="domain" description="GST N-terminal" evidence="1">
    <location>
        <begin position="1"/>
        <end position="82"/>
    </location>
</feature>
<dbReference type="CDD" id="cd03056">
    <property type="entry name" value="GST_N_4"/>
    <property type="match status" value="1"/>
</dbReference>
<dbReference type="SFLD" id="SFLDG01151">
    <property type="entry name" value="Main.2:_Nu-like"/>
    <property type="match status" value="1"/>
</dbReference>
<proteinExistence type="predicted"/>
<dbReference type="InterPro" id="IPR040079">
    <property type="entry name" value="Glutathione_S-Trfase"/>
</dbReference>
<dbReference type="SFLD" id="SFLDS00019">
    <property type="entry name" value="Glutathione_Transferase_(cytos"/>
    <property type="match status" value="1"/>
</dbReference>
<dbReference type="InterPro" id="IPR036282">
    <property type="entry name" value="Glutathione-S-Trfase_C_sf"/>
</dbReference>
<dbReference type="RefSeq" id="WP_184083121.1">
    <property type="nucleotide sequence ID" value="NZ_JACIJF010000001.1"/>
</dbReference>
<dbReference type="EC" id="2.5.1.18" evidence="3"/>
<comment type="caution">
    <text evidence="3">The sequence shown here is derived from an EMBL/GenBank/DDBJ whole genome shotgun (WGS) entry which is preliminary data.</text>
</comment>
<dbReference type="InterPro" id="IPR004045">
    <property type="entry name" value="Glutathione_S-Trfase_N"/>
</dbReference>
<dbReference type="PANTHER" id="PTHR44051">
    <property type="entry name" value="GLUTATHIONE S-TRANSFERASE-RELATED"/>
    <property type="match status" value="1"/>
</dbReference>
<dbReference type="InterPro" id="IPR036249">
    <property type="entry name" value="Thioredoxin-like_sf"/>
</dbReference>
<dbReference type="Pfam" id="PF00043">
    <property type="entry name" value="GST_C"/>
    <property type="match status" value="1"/>
</dbReference>
<dbReference type="Proteomes" id="UP000527143">
    <property type="component" value="Unassembled WGS sequence"/>
</dbReference>
<evidence type="ECO:0000259" key="2">
    <source>
        <dbReference type="PROSITE" id="PS50405"/>
    </source>
</evidence>
<dbReference type="PANTHER" id="PTHR44051:SF2">
    <property type="entry name" value="HYPOTHETICAL GLUTATHIONE S-TRANSFERASE LIKE PROTEIN"/>
    <property type="match status" value="1"/>
</dbReference>
<dbReference type="AlphaFoldDB" id="A0A840Y7M5"/>
<reference evidence="3 4" key="1">
    <citation type="submission" date="2020-08" db="EMBL/GenBank/DDBJ databases">
        <title>Genomic Encyclopedia of Type Strains, Phase IV (KMG-IV): sequencing the most valuable type-strain genomes for metagenomic binning, comparative biology and taxonomic classification.</title>
        <authorList>
            <person name="Goeker M."/>
        </authorList>
    </citation>
    <scope>NUCLEOTIDE SEQUENCE [LARGE SCALE GENOMIC DNA]</scope>
    <source>
        <strain evidence="3 4">DSM 26736</strain>
    </source>
</reference>